<dbReference type="AlphaFoldDB" id="A0A5E8BEY6"/>
<evidence type="ECO:0000256" key="5">
    <source>
        <dbReference type="ARBA" id="ARBA00023136"/>
    </source>
</evidence>
<keyword evidence="7" id="KW-1185">Reference proteome</keyword>
<dbReference type="GeneID" id="43581032"/>
<dbReference type="InterPro" id="IPR007014">
    <property type="entry name" value="FUN14"/>
</dbReference>
<organism evidence="6 7">
    <name type="scientific">Magnusiomyces paraingens</name>
    <dbReference type="NCBI Taxonomy" id="2606893"/>
    <lineage>
        <taxon>Eukaryota</taxon>
        <taxon>Fungi</taxon>
        <taxon>Dikarya</taxon>
        <taxon>Ascomycota</taxon>
        <taxon>Saccharomycotina</taxon>
        <taxon>Dipodascomycetes</taxon>
        <taxon>Dipodascales</taxon>
        <taxon>Dipodascaceae</taxon>
        <taxon>Magnusiomyces</taxon>
    </lineage>
</organism>
<protein>
    <recommendedName>
        <fullName evidence="8">FUN14 domain-containing protein</fullName>
    </recommendedName>
</protein>
<sequence>MFPRFFLRSSMSNFFRAGATKSPLRRTFIIGATAGFAVSAIVPPALSLWKQYRVPIRNDSPATTTQSLFPTVSVLNVDSGALNGNNGTETTAATNGSKGGLQRVLVYEQLTLGSMTGALAGYVLGKLSKALVVLFISGYLASQFLYSRGIEIPGLTASHLSQVVVAWGREKMSLKELVMNQPSFKVSFVTAFLVAAAYA</sequence>
<evidence type="ECO:0008006" key="8">
    <source>
        <dbReference type="Google" id="ProtNLM"/>
    </source>
</evidence>
<accession>A0A5E8BEY6</accession>
<keyword evidence="3" id="KW-0812">Transmembrane</keyword>
<evidence type="ECO:0000313" key="7">
    <source>
        <dbReference type="Proteomes" id="UP000398389"/>
    </source>
</evidence>
<evidence type="ECO:0000256" key="2">
    <source>
        <dbReference type="ARBA" id="ARBA00009160"/>
    </source>
</evidence>
<keyword evidence="4" id="KW-1133">Transmembrane helix</keyword>
<dbReference type="RefSeq" id="XP_031852823.1">
    <property type="nucleotide sequence ID" value="XM_031996932.1"/>
</dbReference>
<proteinExistence type="inferred from homology"/>
<dbReference type="OrthoDB" id="3990500at2759"/>
<name>A0A5E8BEY6_9ASCO</name>
<keyword evidence="5" id="KW-0472">Membrane</keyword>
<evidence type="ECO:0000256" key="4">
    <source>
        <dbReference type="ARBA" id="ARBA00022989"/>
    </source>
</evidence>
<dbReference type="Proteomes" id="UP000398389">
    <property type="component" value="Unassembled WGS sequence"/>
</dbReference>
<gene>
    <name evidence="6" type="ORF">SAPINGB_P002213</name>
</gene>
<evidence type="ECO:0000256" key="1">
    <source>
        <dbReference type="ARBA" id="ARBA00004370"/>
    </source>
</evidence>
<evidence type="ECO:0000256" key="3">
    <source>
        <dbReference type="ARBA" id="ARBA00022692"/>
    </source>
</evidence>
<dbReference type="Pfam" id="PF04930">
    <property type="entry name" value="FUN14"/>
    <property type="match status" value="1"/>
</dbReference>
<comment type="subcellular location">
    <subcellularLocation>
        <location evidence="1">Membrane</location>
    </subcellularLocation>
</comment>
<evidence type="ECO:0000313" key="6">
    <source>
        <dbReference type="EMBL" id="VVT49322.1"/>
    </source>
</evidence>
<dbReference type="EMBL" id="CABVLU010000002">
    <property type="protein sequence ID" value="VVT49322.1"/>
    <property type="molecule type" value="Genomic_DNA"/>
</dbReference>
<reference evidence="6 7" key="1">
    <citation type="submission" date="2019-09" db="EMBL/GenBank/DDBJ databases">
        <authorList>
            <person name="Brejova B."/>
        </authorList>
    </citation>
    <scope>NUCLEOTIDE SEQUENCE [LARGE SCALE GENOMIC DNA]</scope>
</reference>
<comment type="similarity">
    <text evidence="2">Belongs to the FUN14 family.</text>
</comment>
<dbReference type="GO" id="GO:0016020">
    <property type="term" value="C:membrane"/>
    <property type="evidence" value="ECO:0007669"/>
    <property type="project" value="UniProtKB-SubCell"/>
</dbReference>